<gene>
    <name evidence="1" type="ORF">B1A_12461</name>
</gene>
<accession>T1BGF6</accession>
<feature type="non-terminal residue" evidence="1">
    <location>
        <position position="71"/>
    </location>
</feature>
<reference evidence="1" key="2">
    <citation type="journal article" date="2014" name="ISME J.">
        <title>Microbial stratification in low pH oxic and suboxic macroscopic growths along an acid mine drainage.</title>
        <authorList>
            <person name="Mendez-Garcia C."/>
            <person name="Mesa V."/>
            <person name="Sprenger R.R."/>
            <person name="Richter M."/>
            <person name="Diez M.S."/>
            <person name="Solano J."/>
            <person name="Bargiela R."/>
            <person name="Golyshina O.V."/>
            <person name="Manteca A."/>
            <person name="Ramos J.L."/>
            <person name="Gallego J.R."/>
            <person name="Llorente I."/>
            <person name="Martins Dos Santos V.A."/>
            <person name="Jensen O.N."/>
            <person name="Pelaez A.I."/>
            <person name="Sanchez J."/>
            <person name="Ferrer M."/>
        </authorList>
    </citation>
    <scope>NUCLEOTIDE SEQUENCE</scope>
</reference>
<reference evidence="1" key="1">
    <citation type="submission" date="2013-08" db="EMBL/GenBank/DDBJ databases">
        <authorList>
            <person name="Mendez C."/>
            <person name="Richter M."/>
            <person name="Ferrer M."/>
            <person name="Sanchez J."/>
        </authorList>
    </citation>
    <scope>NUCLEOTIDE SEQUENCE</scope>
</reference>
<dbReference type="AlphaFoldDB" id="T1BGF6"/>
<sequence length="71" mass="7889">MIHKATHAIAEGPDRSLFVVEDLRVKNMTKKPEPKKDASGNFVRNGARAKAGLNRSILSSCWGLFVLFLSY</sequence>
<comment type="caution">
    <text evidence="1">The sequence shown here is derived from an EMBL/GenBank/DDBJ whole genome shotgun (WGS) entry which is preliminary data.</text>
</comment>
<evidence type="ECO:0000313" key="1">
    <source>
        <dbReference type="EMBL" id="EQD53230.1"/>
    </source>
</evidence>
<proteinExistence type="predicted"/>
<dbReference type="EMBL" id="AUZX01009051">
    <property type="protein sequence ID" value="EQD53230.1"/>
    <property type="molecule type" value="Genomic_DNA"/>
</dbReference>
<name>T1BGF6_9ZZZZ</name>
<protein>
    <submittedName>
        <fullName evidence="1">Transposase, IS605 OrfB family</fullName>
    </submittedName>
</protein>
<organism evidence="1">
    <name type="scientific">mine drainage metagenome</name>
    <dbReference type="NCBI Taxonomy" id="410659"/>
    <lineage>
        <taxon>unclassified sequences</taxon>
        <taxon>metagenomes</taxon>
        <taxon>ecological metagenomes</taxon>
    </lineage>
</organism>